<dbReference type="RefSeq" id="WP_074255373.1">
    <property type="nucleotide sequence ID" value="NZ_FSRL01000001.1"/>
</dbReference>
<dbReference type="EMBL" id="FSRL01000001">
    <property type="protein sequence ID" value="SIN89099.1"/>
    <property type="molecule type" value="Genomic_DNA"/>
</dbReference>
<gene>
    <name evidence="1" type="ORF">SAMN05444002_1286</name>
</gene>
<evidence type="ECO:0000313" key="2">
    <source>
        <dbReference type="Proteomes" id="UP000184932"/>
    </source>
</evidence>
<proteinExistence type="predicted"/>
<dbReference type="InterPro" id="IPR006427">
    <property type="entry name" value="Portal_HK97"/>
</dbReference>
<dbReference type="InterPro" id="IPR006944">
    <property type="entry name" value="Phage/GTA_portal"/>
</dbReference>
<reference evidence="2" key="1">
    <citation type="submission" date="2016-11" db="EMBL/GenBank/DDBJ databases">
        <authorList>
            <person name="Varghese N."/>
            <person name="Submissions S."/>
        </authorList>
    </citation>
    <scope>NUCLEOTIDE SEQUENCE [LARGE SCALE GENOMIC DNA]</scope>
    <source>
        <strain evidence="2">DSM 29440</strain>
    </source>
</reference>
<accession>A0A1N6F1I2</accession>
<protein>
    <submittedName>
        <fullName evidence="1">Phage portal protein, HK97 family</fullName>
    </submittedName>
</protein>
<dbReference type="AlphaFoldDB" id="A0A1N6F1I2"/>
<dbReference type="STRING" id="1217970.SAMN05444002_1286"/>
<dbReference type="NCBIfam" id="TIGR01537">
    <property type="entry name" value="portal_HK97"/>
    <property type="match status" value="1"/>
</dbReference>
<name>A0A1N6F1I2_9RHOB</name>
<keyword evidence="2" id="KW-1185">Reference proteome</keyword>
<evidence type="ECO:0000313" key="1">
    <source>
        <dbReference type="EMBL" id="SIN89099.1"/>
    </source>
</evidence>
<sequence length="394" mass="42291">MVFDFLKRERGGGGVPEQKASATGPVIAYHGAGRVAWSPRDTVSLTRTGFTGNPVGFRAVKLIAEAAAAVPLICQDMDRRYEVHPVADLMRRPNPAQGRAEFLEALYGQILLSGNGYVEAVLGEVGLPGELHVLRSDRMSVVPGADGWPVAYEYAVAGRKHRFDASGELKPVCHIKAFHPQDDHYGLSPLKAAANALDVHNAASKWSKGLLDNAARPSGAIVYRGADGAGQLSADQYDRLLDEMAAHHQGAANAGRPMLLEGGLDWKPMGFSPSDMEFQKTKEAAAREIATAFGVPPMMLGIPGEATYANYQEANRAFYRLTVLPLVAKVSGALGDWLSELGEDCVELKPDLDGVPALATEREAQWRRVSEAEFLTAAEKRALLGLPPLEAGDV</sequence>
<dbReference type="Proteomes" id="UP000184932">
    <property type="component" value="Unassembled WGS sequence"/>
</dbReference>
<dbReference type="OrthoDB" id="9134461at2"/>
<organism evidence="1 2">
    <name type="scientific">Vannielia litorea</name>
    <dbReference type="NCBI Taxonomy" id="1217970"/>
    <lineage>
        <taxon>Bacteria</taxon>
        <taxon>Pseudomonadati</taxon>
        <taxon>Pseudomonadota</taxon>
        <taxon>Alphaproteobacteria</taxon>
        <taxon>Rhodobacterales</taxon>
        <taxon>Paracoccaceae</taxon>
        <taxon>Vannielia</taxon>
    </lineage>
</organism>
<dbReference type="Pfam" id="PF04860">
    <property type="entry name" value="Phage_portal"/>
    <property type="match status" value="1"/>
</dbReference>